<feature type="region of interest" description="Disordered" evidence="1">
    <location>
        <begin position="163"/>
        <end position="193"/>
    </location>
</feature>
<comment type="caution">
    <text evidence="2">The sequence shown here is derived from an EMBL/GenBank/DDBJ whole genome shotgun (WGS) entry which is preliminary data.</text>
</comment>
<organism evidence="2 3">
    <name type="scientific">Brassica cretica</name>
    <name type="common">Mustard</name>
    <dbReference type="NCBI Taxonomy" id="69181"/>
    <lineage>
        <taxon>Eukaryota</taxon>
        <taxon>Viridiplantae</taxon>
        <taxon>Streptophyta</taxon>
        <taxon>Embryophyta</taxon>
        <taxon>Tracheophyta</taxon>
        <taxon>Spermatophyta</taxon>
        <taxon>Magnoliopsida</taxon>
        <taxon>eudicotyledons</taxon>
        <taxon>Gunneridae</taxon>
        <taxon>Pentapetalae</taxon>
        <taxon>rosids</taxon>
        <taxon>malvids</taxon>
        <taxon>Brassicales</taxon>
        <taxon>Brassicaceae</taxon>
        <taxon>Brassiceae</taxon>
        <taxon>Brassica</taxon>
    </lineage>
</organism>
<feature type="region of interest" description="Disordered" evidence="1">
    <location>
        <begin position="1"/>
        <end position="60"/>
    </location>
</feature>
<protein>
    <submittedName>
        <fullName evidence="2">Uncharacterized protein</fullName>
    </submittedName>
</protein>
<keyword evidence="3" id="KW-1185">Reference proteome</keyword>
<accession>A0ABQ7C494</accession>
<dbReference type="Proteomes" id="UP000266723">
    <property type="component" value="Unassembled WGS sequence"/>
</dbReference>
<dbReference type="EMBL" id="QGKV02000832">
    <property type="protein sequence ID" value="KAF3547000.1"/>
    <property type="molecule type" value="Genomic_DNA"/>
</dbReference>
<feature type="compositionally biased region" description="Polar residues" evidence="1">
    <location>
        <begin position="16"/>
        <end position="47"/>
    </location>
</feature>
<name>A0ABQ7C494_BRACR</name>
<evidence type="ECO:0000313" key="3">
    <source>
        <dbReference type="Proteomes" id="UP000266723"/>
    </source>
</evidence>
<gene>
    <name evidence="2" type="ORF">DY000_02006144</name>
</gene>
<evidence type="ECO:0000256" key="1">
    <source>
        <dbReference type="SAM" id="MobiDB-lite"/>
    </source>
</evidence>
<evidence type="ECO:0000313" key="2">
    <source>
        <dbReference type="EMBL" id="KAF3547000.1"/>
    </source>
</evidence>
<sequence>MAGGRQRLRNLAPKNTYASTFLGQPNPSASTSGTASDQENVPESQVPTAPYVPPQAYDPEAYCPQFDDPDQFFPQYDEPPQQPRLPKKEHHHLWPDFTRRHTSILMAPFRILKQRGSATVLRLGSRRDKFTVMANMFDLMIESNPNVTPAPASRWQSLRPTFIPERTPEEQADLERRADEHSSDLFDEINFNT</sequence>
<reference evidence="2 3" key="1">
    <citation type="journal article" date="2020" name="BMC Genomics">
        <title>Intraspecific diversification of the crop wild relative Brassica cretica Lam. using demographic model selection.</title>
        <authorList>
            <person name="Kioukis A."/>
            <person name="Michalopoulou V.A."/>
            <person name="Briers L."/>
            <person name="Pirintsos S."/>
            <person name="Studholme D.J."/>
            <person name="Pavlidis P."/>
            <person name="Sarris P.F."/>
        </authorList>
    </citation>
    <scope>NUCLEOTIDE SEQUENCE [LARGE SCALE GENOMIC DNA]</scope>
    <source>
        <strain evidence="3">cv. PFS-1207/04</strain>
    </source>
</reference>
<feature type="compositionally biased region" description="Basic and acidic residues" evidence="1">
    <location>
        <begin position="166"/>
        <end position="184"/>
    </location>
</feature>
<proteinExistence type="predicted"/>